<evidence type="ECO:0000313" key="2">
    <source>
        <dbReference type="Proteomes" id="UP000441389"/>
    </source>
</evidence>
<dbReference type="AlphaFoldDB" id="A0A6I4J1Q1"/>
<dbReference type="EMBL" id="WQMS01000009">
    <property type="protein sequence ID" value="MVO78023.1"/>
    <property type="molecule type" value="Genomic_DNA"/>
</dbReference>
<organism evidence="1 2">
    <name type="scientific">Sphingomonas horti</name>
    <dbReference type="NCBI Taxonomy" id="2682842"/>
    <lineage>
        <taxon>Bacteria</taxon>
        <taxon>Pseudomonadati</taxon>
        <taxon>Pseudomonadota</taxon>
        <taxon>Alphaproteobacteria</taxon>
        <taxon>Sphingomonadales</taxon>
        <taxon>Sphingomonadaceae</taxon>
        <taxon>Sphingomonas</taxon>
    </lineage>
</organism>
<evidence type="ECO:0000313" key="1">
    <source>
        <dbReference type="EMBL" id="MVO78023.1"/>
    </source>
</evidence>
<dbReference type="RefSeq" id="WP_157026990.1">
    <property type="nucleotide sequence ID" value="NZ_WQMS01000009.1"/>
</dbReference>
<dbReference type="PROSITE" id="PS51257">
    <property type="entry name" value="PROKAR_LIPOPROTEIN"/>
    <property type="match status" value="1"/>
</dbReference>
<dbReference type="Proteomes" id="UP000441389">
    <property type="component" value="Unassembled WGS sequence"/>
</dbReference>
<comment type="caution">
    <text evidence="1">The sequence shown here is derived from an EMBL/GenBank/DDBJ whole genome shotgun (WGS) entry which is preliminary data.</text>
</comment>
<keyword evidence="2" id="KW-1185">Reference proteome</keyword>
<sequence>MNRRDLLSAGMTLTWSAGIAACWDADRADAFALPAQTHPADDLDAMIARAYRGDQLLQLSPKRYRTKGVAIPPPGNDEIRGRPFSVLGAGAGEPFGQEMFQAGTVIEGIGTTGPVVHFKSRAARQGSGSIEWGKQRVVGATSAGTPLIKVDSLAGLNHLHDFVALQHGSGDGISAGNLITTTVQRFFVLNDDWAKVAAARSGTGFSLTPAMDFGLSFIANCTVRGFKTAYQIGDEQSERVLASKLFMPESAAVEDGIRVAASAEGLSIDTPYFEGVSGTCIFDEGRVTHIVNPYAVLSFHTGIDLRGDGGSVSGGYLGLRERDAVGIRIGGSPSGQGIWGCRIVWGAAGRGDNVRGIEIAQSGDPLLFAFVGFHPSGPWTGGRKVNDQSYSTAHGGAASGHGSGVIGLLMRESAAGATLPCLSRAAINLHVDARILSDGDIDDEGTLQLSAASVQRLQSAQAAEIRRLAAPNLPDKTGVLIVETGGITFRPSSTLKGIAEPLVFGPGELGVVHYQILPGSNASVLITAVHRSRRTPVMPAFTVAALRSIREGIGGPVLAGDGRRSGEAAGKGSGCPVWFDGESWRTFYDNQPVDA</sequence>
<accession>A0A6I4J1Q1</accession>
<proteinExistence type="predicted"/>
<name>A0A6I4J1Q1_9SPHN</name>
<protein>
    <submittedName>
        <fullName evidence="1">Uncharacterized protein</fullName>
    </submittedName>
</protein>
<gene>
    <name evidence="1" type="ORF">GON01_08760</name>
</gene>
<reference evidence="1 2" key="1">
    <citation type="submission" date="2019-12" db="EMBL/GenBank/DDBJ databases">
        <authorList>
            <person name="Huq M.A."/>
        </authorList>
    </citation>
    <scope>NUCLEOTIDE SEQUENCE [LARGE SCALE GENOMIC DNA]</scope>
    <source>
        <strain evidence="1 2">MAH-20</strain>
    </source>
</reference>